<dbReference type="Pfam" id="PF00498">
    <property type="entry name" value="FHA"/>
    <property type="match status" value="1"/>
</dbReference>
<dbReference type="Proteomes" id="UP001146120">
    <property type="component" value="Unassembled WGS sequence"/>
</dbReference>
<evidence type="ECO:0000259" key="6">
    <source>
        <dbReference type="PROSITE" id="PS50006"/>
    </source>
</evidence>
<dbReference type="Pfam" id="PF00481">
    <property type="entry name" value="PP2C"/>
    <property type="match status" value="1"/>
</dbReference>
<dbReference type="AlphaFoldDB" id="A0AAV2Z6D8"/>
<evidence type="ECO:0000313" key="9">
    <source>
        <dbReference type="Proteomes" id="UP001146120"/>
    </source>
</evidence>
<evidence type="ECO:0000256" key="4">
    <source>
        <dbReference type="ARBA" id="ARBA00022912"/>
    </source>
</evidence>
<keyword evidence="2" id="KW-0479">Metal-binding</keyword>
<comment type="caution">
    <text evidence="8">The sequence shown here is derived from an EMBL/GenBank/DDBJ whole genome shotgun (WGS) entry which is preliminary data.</text>
</comment>
<dbReference type="InterPro" id="IPR008984">
    <property type="entry name" value="SMAD_FHA_dom_sf"/>
</dbReference>
<accession>A0AAV2Z6D8</accession>
<evidence type="ECO:0000256" key="2">
    <source>
        <dbReference type="ARBA" id="ARBA00022723"/>
    </source>
</evidence>
<dbReference type="PANTHER" id="PTHR47992">
    <property type="entry name" value="PROTEIN PHOSPHATASE"/>
    <property type="match status" value="1"/>
</dbReference>
<dbReference type="GO" id="GO:0004722">
    <property type="term" value="F:protein serine/threonine phosphatase activity"/>
    <property type="evidence" value="ECO:0007669"/>
    <property type="project" value="InterPro"/>
</dbReference>
<organism evidence="8 9">
    <name type="scientific">Lagenidium giganteum</name>
    <dbReference type="NCBI Taxonomy" id="4803"/>
    <lineage>
        <taxon>Eukaryota</taxon>
        <taxon>Sar</taxon>
        <taxon>Stramenopiles</taxon>
        <taxon>Oomycota</taxon>
        <taxon>Peronosporomycetes</taxon>
        <taxon>Pythiales</taxon>
        <taxon>Pythiaceae</taxon>
    </lineage>
</organism>
<feature type="domain" description="PPM-type phosphatase" evidence="7">
    <location>
        <begin position="329"/>
        <end position="633"/>
    </location>
</feature>
<evidence type="ECO:0000313" key="8">
    <source>
        <dbReference type="EMBL" id="DBA02272.1"/>
    </source>
</evidence>
<feature type="domain" description="FHA" evidence="6">
    <location>
        <begin position="252"/>
        <end position="298"/>
    </location>
</feature>
<feature type="region of interest" description="Disordered" evidence="5">
    <location>
        <begin position="1"/>
        <end position="33"/>
    </location>
</feature>
<reference evidence="8" key="1">
    <citation type="submission" date="2022-11" db="EMBL/GenBank/DDBJ databases">
        <authorList>
            <person name="Morgan W.R."/>
            <person name="Tartar A."/>
        </authorList>
    </citation>
    <scope>NUCLEOTIDE SEQUENCE</scope>
    <source>
        <strain evidence="8">ARSEF 373</strain>
    </source>
</reference>
<evidence type="ECO:0000256" key="5">
    <source>
        <dbReference type="SAM" id="MobiDB-lite"/>
    </source>
</evidence>
<sequence>MTEHDAEIPAADTTPEKDEMPPTYGVLRKPEDLDRRRSTTLKLEAIAAIHDSRKAMSNGRTSGVHRLLRSDSSLDADTLAAAAADSTEPVEAVAEESEPVPAAVVIPEDISSWSQLKWDHVVLKMTSFSDDDKVTSFRFDESGGTIGRDESNVACIPADKLLADVNHASILYRNGRFYLVNGENDSGTFIRLCPCVTDEDKMQWPLEQQCRFRAGKSDFVVEKFDEITQTLELSAISGKLKGSQFTVTPEGAGIGRSAENAIHAGDGELSRKHAHIWFDELTGRFYLTDLNSTNGTFMKLVGPYQEPYRLEIGDDILISQSCLTVNRFDFGAHANMGARKQMEDSHTIIQDLNISALNQLNLYPQSFFGVFDGHGGMEASCYVSENLHHNIIDEFRLNRASFDPALELTQEAINGEIEKQLISAFEKTDEAFLKDSDHPQAGSTGTTVLVAGNQIYVANVGDSRTVLSRKGEAVRLSNDHKPSRSDEASRIRETGGFVIHGRIMGELAVSRAFGDSPFKMFELPEPPKSVEETKPRSEYDSQEMPVNPNEILKGPLVIPTPEVTVTELTEDEEFVLLASDGLFDVLKDQEAIDFFRRKLAELGDVQRAVEAIVDHAVVQQRSTDNVTAVVIMFKEAKDLEPL</sequence>
<dbReference type="InterPro" id="IPR000222">
    <property type="entry name" value="PP2C_BS"/>
</dbReference>
<protein>
    <recommendedName>
        <fullName evidence="10">Protein-serine/threonine phosphatase</fullName>
    </recommendedName>
</protein>
<dbReference type="PROSITE" id="PS01032">
    <property type="entry name" value="PPM_1"/>
    <property type="match status" value="1"/>
</dbReference>
<dbReference type="InterPro" id="IPR001932">
    <property type="entry name" value="PPM-type_phosphatase-like_dom"/>
</dbReference>
<evidence type="ECO:0000256" key="1">
    <source>
        <dbReference type="ARBA" id="ARBA00004170"/>
    </source>
</evidence>
<dbReference type="CDD" id="cd00143">
    <property type="entry name" value="PP2Cc"/>
    <property type="match status" value="1"/>
</dbReference>
<evidence type="ECO:0000259" key="7">
    <source>
        <dbReference type="PROSITE" id="PS51746"/>
    </source>
</evidence>
<feature type="compositionally biased region" description="Basic and acidic residues" evidence="5">
    <location>
        <begin position="528"/>
        <end position="539"/>
    </location>
</feature>
<dbReference type="SMART" id="SM00331">
    <property type="entry name" value="PP2C_SIG"/>
    <property type="match status" value="1"/>
</dbReference>
<comment type="subcellular location">
    <subcellularLocation>
        <location evidence="1">Membrane</location>
        <topology evidence="1">Peripheral membrane protein</topology>
    </subcellularLocation>
</comment>
<dbReference type="PROSITE" id="PS50006">
    <property type="entry name" value="FHA_DOMAIN"/>
    <property type="match status" value="1"/>
</dbReference>
<keyword evidence="9" id="KW-1185">Reference proteome</keyword>
<evidence type="ECO:0000256" key="3">
    <source>
        <dbReference type="ARBA" id="ARBA00022801"/>
    </source>
</evidence>
<dbReference type="InterPro" id="IPR000253">
    <property type="entry name" value="FHA_dom"/>
</dbReference>
<keyword evidence="3" id="KW-0378">Hydrolase</keyword>
<keyword evidence="4" id="KW-0904">Protein phosphatase</keyword>
<name>A0AAV2Z6D8_9STRA</name>
<feature type="region of interest" description="Disordered" evidence="5">
    <location>
        <begin position="524"/>
        <end position="546"/>
    </location>
</feature>
<dbReference type="CDD" id="cd00060">
    <property type="entry name" value="FHA"/>
    <property type="match status" value="2"/>
</dbReference>
<dbReference type="SUPFAM" id="SSF81606">
    <property type="entry name" value="PP2C-like"/>
    <property type="match status" value="1"/>
</dbReference>
<evidence type="ECO:0008006" key="10">
    <source>
        <dbReference type="Google" id="ProtNLM"/>
    </source>
</evidence>
<dbReference type="InterPro" id="IPR015655">
    <property type="entry name" value="PP2C"/>
</dbReference>
<dbReference type="Gene3D" id="2.60.200.20">
    <property type="match status" value="2"/>
</dbReference>
<gene>
    <name evidence="8" type="ORF">N0F65_007682</name>
</gene>
<dbReference type="GO" id="GO:0046872">
    <property type="term" value="F:metal ion binding"/>
    <property type="evidence" value="ECO:0007669"/>
    <property type="project" value="UniProtKB-KW"/>
</dbReference>
<reference evidence="8" key="2">
    <citation type="journal article" date="2023" name="Microbiol Resour">
        <title>Decontamination and Annotation of the Draft Genome Sequence of the Oomycete Lagenidium giganteum ARSEF 373.</title>
        <authorList>
            <person name="Morgan W.R."/>
            <person name="Tartar A."/>
        </authorList>
    </citation>
    <scope>NUCLEOTIDE SEQUENCE</scope>
    <source>
        <strain evidence="8">ARSEF 373</strain>
    </source>
</reference>
<dbReference type="SUPFAM" id="SSF49879">
    <property type="entry name" value="SMAD/FHA domain"/>
    <property type="match status" value="2"/>
</dbReference>
<dbReference type="GO" id="GO:0016020">
    <property type="term" value="C:membrane"/>
    <property type="evidence" value="ECO:0007669"/>
    <property type="project" value="UniProtKB-SubCell"/>
</dbReference>
<dbReference type="Gene3D" id="3.60.40.10">
    <property type="entry name" value="PPM-type phosphatase domain"/>
    <property type="match status" value="1"/>
</dbReference>
<dbReference type="InterPro" id="IPR036457">
    <property type="entry name" value="PPM-type-like_dom_sf"/>
</dbReference>
<proteinExistence type="predicted"/>
<dbReference type="SMART" id="SM00332">
    <property type="entry name" value="PP2Cc"/>
    <property type="match status" value="1"/>
</dbReference>
<dbReference type="PROSITE" id="PS51746">
    <property type="entry name" value="PPM_2"/>
    <property type="match status" value="1"/>
</dbReference>
<dbReference type="EMBL" id="DAKRPA010000034">
    <property type="protein sequence ID" value="DBA02272.1"/>
    <property type="molecule type" value="Genomic_DNA"/>
</dbReference>